<keyword evidence="5" id="KW-1185">Reference proteome</keyword>
<feature type="repeat" description="RCC1" evidence="2">
    <location>
        <begin position="126"/>
        <end position="183"/>
    </location>
</feature>
<dbReference type="PROSITE" id="PS50012">
    <property type="entry name" value="RCC1_3"/>
    <property type="match status" value="5"/>
</dbReference>
<dbReference type="Pfam" id="PF13540">
    <property type="entry name" value="RCC1_2"/>
    <property type="match status" value="2"/>
</dbReference>
<evidence type="ECO:0000256" key="3">
    <source>
        <dbReference type="SAM" id="MobiDB-lite"/>
    </source>
</evidence>
<feature type="region of interest" description="Disordered" evidence="3">
    <location>
        <begin position="197"/>
        <end position="249"/>
    </location>
</feature>
<dbReference type="Proteomes" id="UP000693970">
    <property type="component" value="Unassembled WGS sequence"/>
</dbReference>
<evidence type="ECO:0000256" key="2">
    <source>
        <dbReference type="PROSITE-ProRule" id="PRU00235"/>
    </source>
</evidence>
<dbReference type="AlphaFoldDB" id="A0A9K3KDD2"/>
<feature type="repeat" description="RCC1" evidence="2">
    <location>
        <begin position="184"/>
        <end position="269"/>
    </location>
</feature>
<feature type="region of interest" description="Disordered" evidence="3">
    <location>
        <begin position="660"/>
        <end position="684"/>
    </location>
</feature>
<feature type="compositionally biased region" description="Polar residues" evidence="3">
    <location>
        <begin position="660"/>
        <end position="670"/>
    </location>
</feature>
<evidence type="ECO:0000256" key="1">
    <source>
        <dbReference type="ARBA" id="ARBA00022737"/>
    </source>
</evidence>
<accession>A0A9K3KDD2</accession>
<proteinExistence type="predicted"/>
<evidence type="ECO:0000313" key="4">
    <source>
        <dbReference type="EMBL" id="KAG7341346.1"/>
    </source>
</evidence>
<dbReference type="OrthoDB" id="43452at2759"/>
<feature type="region of interest" description="Disordered" evidence="3">
    <location>
        <begin position="368"/>
        <end position="397"/>
    </location>
</feature>
<name>A0A9K3KDD2_9STRA</name>
<dbReference type="InterPro" id="IPR000408">
    <property type="entry name" value="Reg_chr_condens"/>
</dbReference>
<dbReference type="InterPro" id="IPR051210">
    <property type="entry name" value="Ub_ligase/GEF_domain"/>
</dbReference>
<dbReference type="EMBL" id="JAGRRH010000026">
    <property type="protein sequence ID" value="KAG7341346.1"/>
    <property type="molecule type" value="Genomic_DNA"/>
</dbReference>
<feature type="region of interest" description="Disordered" evidence="3">
    <location>
        <begin position="578"/>
        <end position="631"/>
    </location>
</feature>
<dbReference type="PROSITE" id="PS00626">
    <property type="entry name" value="RCC1_2"/>
    <property type="match status" value="2"/>
</dbReference>
<comment type="caution">
    <text evidence="4">The sequence shown here is derived from an EMBL/GenBank/DDBJ whole genome shotgun (WGS) entry which is preliminary data.</text>
</comment>
<feature type="repeat" description="RCC1" evidence="2">
    <location>
        <begin position="324"/>
        <end position="363"/>
    </location>
</feature>
<dbReference type="PANTHER" id="PTHR22870">
    <property type="entry name" value="REGULATOR OF CHROMOSOME CONDENSATION"/>
    <property type="match status" value="1"/>
</dbReference>
<feature type="region of interest" description="Disordered" evidence="3">
    <location>
        <begin position="545"/>
        <end position="565"/>
    </location>
</feature>
<dbReference type="Pfam" id="PF00415">
    <property type="entry name" value="RCC1"/>
    <property type="match status" value="3"/>
</dbReference>
<reference evidence="4" key="2">
    <citation type="submission" date="2021-04" db="EMBL/GenBank/DDBJ databases">
        <authorList>
            <person name="Podell S."/>
        </authorList>
    </citation>
    <scope>NUCLEOTIDE SEQUENCE</scope>
    <source>
        <strain evidence="4">Hildebrandi</strain>
    </source>
</reference>
<protein>
    <submittedName>
        <fullName evidence="4">Regulator of chromosome condensation RCC1 repeat protein</fullName>
    </submittedName>
</protein>
<keyword evidence="1" id="KW-0677">Repeat</keyword>
<feature type="compositionally biased region" description="Low complexity" evidence="3">
    <location>
        <begin position="549"/>
        <end position="560"/>
    </location>
</feature>
<feature type="compositionally biased region" description="Low complexity" evidence="3">
    <location>
        <begin position="226"/>
        <end position="245"/>
    </location>
</feature>
<feature type="compositionally biased region" description="Polar residues" evidence="3">
    <location>
        <begin position="376"/>
        <end position="397"/>
    </location>
</feature>
<feature type="repeat" description="RCC1" evidence="2">
    <location>
        <begin position="270"/>
        <end position="323"/>
    </location>
</feature>
<reference evidence="4" key="1">
    <citation type="journal article" date="2021" name="Sci. Rep.">
        <title>Diploid genomic architecture of Nitzschia inconspicua, an elite biomass production diatom.</title>
        <authorList>
            <person name="Oliver A."/>
            <person name="Podell S."/>
            <person name="Pinowska A."/>
            <person name="Traller J.C."/>
            <person name="Smith S.R."/>
            <person name="McClure R."/>
            <person name="Beliaev A."/>
            <person name="Bohutskyi P."/>
            <person name="Hill E.A."/>
            <person name="Rabines A."/>
            <person name="Zheng H."/>
            <person name="Allen L.Z."/>
            <person name="Kuo A."/>
            <person name="Grigoriev I.V."/>
            <person name="Allen A.E."/>
            <person name="Hazlebeck D."/>
            <person name="Allen E.E."/>
        </authorList>
    </citation>
    <scope>NUCLEOTIDE SEQUENCE</scope>
    <source>
        <strain evidence="4">Hildebrandi</strain>
    </source>
</reference>
<organism evidence="4 5">
    <name type="scientific">Nitzschia inconspicua</name>
    <dbReference type="NCBI Taxonomy" id="303405"/>
    <lineage>
        <taxon>Eukaryota</taxon>
        <taxon>Sar</taxon>
        <taxon>Stramenopiles</taxon>
        <taxon>Ochrophyta</taxon>
        <taxon>Bacillariophyta</taxon>
        <taxon>Bacillariophyceae</taxon>
        <taxon>Bacillariophycidae</taxon>
        <taxon>Bacillariales</taxon>
        <taxon>Bacillariaceae</taxon>
        <taxon>Nitzschia</taxon>
    </lineage>
</organism>
<sequence>MSKEKESIAMLVGFGKNYFHNMGSAEVTTLNHQAIDGTSEIEAFVFNNKDRTLLPPWEQDDDPLVDVQCTVTSSYFLTKSGKIYTCGTLHGNVTTKIAKLTIALPLKCEQIATGRHFCLAKMEGGLAVCSWGAGHFGQLGLGSDSLPFVKQPTVVESLLPHVVGSPVVAVAAGYWHSTVVTQAGRVFAFGCNRNGQCGSKQTKEPPTICSPKPVSFDSVPSPTNKATTTSSATSTSSSSSTSSTTPRRRLIKIERIAAGRSHSVALDQSGQVYCWGANQYGQCGVITRRRGGVPQAKHVEALAKVKIVRIAAGECHTLALTGGGRVFAWGGGYEGQLGIGMNVLMNPKPKLVGDLDFLAIEAGREWKTQQRDTSDTLENSQRIISNTSQDAARSTQSSPIVPRIIEVHAKGNSSVAISNAGHVYAWGCNDVGNLGLPKPDPATLTYDDPGQHIHKTSTLRTVQTFSFDSSHNVALPQRLDSIRHLHITSVGMSPTFLWCMGKVRRGKDDPEVGRTLYEVQEAKRQKSLHVHYERVLKTVETGTFSATKPSISAPPESSSSTHLEKGNAGIESALKREGVATGNASQPRLLDPPGIKEKSREDFAREEEGWEDGSTSQHSHEERIEDTVEMSGDVAVIPKQRSKRFLFSPKKLVKAIVRRASTNTSKSDPIQQLPLVSLDEEATK</sequence>
<dbReference type="PANTHER" id="PTHR22870:SF408">
    <property type="entry name" value="OS09G0560450 PROTEIN"/>
    <property type="match status" value="1"/>
</dbReference>
<feature type="compositionally biased region" description="Basic and acidic residues" evidence="3">
    <location>
        <begin position="594"/>
        <end position="607"/>
    </location>
</feature>
<feature type="repeat" description="RCC1" evidence="2">
    <location>
        <begin position="421"/>
        <end position="478"/>
    </location>
</feature>
<gene>
    <name evidence="4" type="ORF">IV203_023297</name>
</gene>
<evidence type="ECO:0000313" key="5">
    <source>
        <dbReference type="Proteomes" id="UP000693970"/>
    </source>
</evidence>